<dbReference type="EMBL" id="MTKT01003016">
    <property type="protein sequence ID" value="OWM76717.1"/>
    <property type="molecule type" value="Genomic_DNA"/>
</dbReference>
<dbReference type="AlphaFoldDB" id="A0A218WV48"/>
<gene>
    <name evidence="1" type="ORF">CDL15_Pgr004929</name>
</gene>
<evidence type="ECO:0000313" key="1">
    <source>
        <dbReference type="EMBL" id="OWM76717.1"/>
    </source>
</evidence>
<accession>A0A218WV48</accession>
<evidence type="ECO:0000313" key="2">
    <source>
        <dbReference type="Proteomes" id="UP000197138"/>
    </source>
</evidence>
<reference evidence="2" key="1">
    <citation type="journal article" date="2017" name="Plant J.">
        <title>The pomegranate (Punica granatum L.) genome and the genomics of punicalagin biosynthesis.</title>
        <authorList>
            <person name="Qin G."/>
            <person name="Xu C."/>
            <person name="Ming R."/>
            <person name="Tang H."/>
            <person name="Guyot R."/>
            <person name="Kramer E.M."/>
            <person name="Hu Y."/>
            <person name="Yi X."/>
            <person name="Qi Y."/>
            <person name="Xu X."/>
            <person name="Gao Z."/>
            <person name="Pan H."/>
            <person name="Jian J."/>
            <person name="Tian Y."/>
            <person name="Yue Z."/>
            <person name="Xu Y."/>
        </authorList>
    </citation>
    <scope>NUCLEOTIDE SEQUENCE [LARGE SCALE GENOMIC DNA]</scope>
    <source>
        <strain evidence="2">cv. Dabenzi</strain>
    </source>
</reference>
<sequence length="75" mass="8708">MKLGKLSGLHWFRNVKAFFELCHGLLELKTSCSHPQYHLQRVEKKRKEKKRRGSSMKIQAGATLHSLRFQGWTGA</sequence>
<proteinExistence type="predicted"/>
<dbReference type="Proteomes" id="UP000197138">
    <property type="component" value="Unassembled WGS sequence"/>
</dbReference>
<organism evidence="1 2">
    <name type="scientific">Punica granatum</name>
    <name type="common">Pomegranate</name>
    <dbReference type="NCBI Taxonomy" id="22663"/>
    <lineage>
        <taxon>Eukaryota</taxon>
        <taxon>Viridiplantae</taxon>
        <taxon>Streptophyta</taxon>
        <taxon>Embryophyta</taxon>
        <taxon>Tracheophyta</taxon>
        <taxon>Spermatophyta</taxon>
        <taxon>Magnoliopsida</taxon>
        <taxon>eudicotyledons</taxon>
        <taxon>Gunneridae</taxon>
        <taxon>Pentapetalae</taxon>
        <taxon>rosids</taxon>
        <taxon>malvids</taxon>
        <taxon>Myrtales</taxon>
        <taxon>Lythraceae</taxon>
        <taxon>Punica</taxon>
    </lineage>
</organism>
<protein>
    <submittedName>
        <fullName evidence="1">Uncharacterized protein</fullName>
    </submittedName>
</protein>
<name>A0A218WV48_PUNGR</name>
<comment type="caution">
    <text evidence="1">The sequence shown here is derived from an EMBL/GenBank/DDBJ whole genome shotgun (WGS) entry which is preliminary data.</text>
</comment>